<evidence type="ECO:0000256" key="1">
    <source>
        <dbReference type="ARBA" id="ARBA00004141"/>
    </source>
</evidence>
<gene>
    <name evidence="7" type="ORF">GGE16_002044</name>
</gene>
<comment type="subcellular location">
    <subcellularLocation>
        <location evidence="1">Membrane</location>
        <topology evidence="1">Multi-pass membrane protein</topology>
    </subcellularLocation>
</comment>
<dbReference type="GO" id="GO:0005886">
    <property type="term" value="C:plasma membrane"/>
    <property type="evidence" value="ECO:0007669"/>
    <property type="project" value="TreeGrafter"/>
</dbReference>
<name>A0AAE2MIS1_RHILE</name>
<dbReference type="Proteomes" id="UP000538507">
    <property type="component" value="Unassembled WGS sequence"/>
</dbReference>
<keyword evidence="2 5" id="KW-0812">Transmembrane</keyword>
<keyword evidence="4 5" id="KW-0472">Membrane</keyword>
<evidence type="ECO:0000256" key="3">
    <source>
        <dbReference type="ARBA" id="ARBA00022989"/>
    </source>
</evidence>
<dbReference type="GO" id="GO:0140359">
    <property type="term" value="F:ABC-type transporter activity"/>
    <property type="evidence" value="ECO:0007669"/>
    <property type="project" value="InterPro"/>
</dbReference>
<evidence type="ECO:0000256" key="4">
    <source>
        <dbReference type="ARBA" id="ARBA00023136"/>
    </source>
</evidence>
<comment type="caution">
    <text evidence="7">The sequence shown here is derived from an EMBL/GenBank/DDBJ whole genome shotgun (WGS) entry which is preliminary data.</text>
</comment>
<evidence type="ECO:0000259" key="6">
    <source>
        <dbReference type="Pfam" id="PF01061"/>
    </source>
</evidence>
<evidence type="ECO:0000256" key="2">
    <source>
        <dbReference type="ARBA" id="ARBA00022692"/>
    </source>
</evidence>
<reference evidence="7 8" key="1">
    <citation type="submission" date="2020-08" db="EMBL/GenBank/DDBJ databases">
        <title>Genomic Encyclopedia of Type Strains, Phase IV (KMG-V): Genome sequencing to study the core and pangenomes of soil and plant-associated prokaryotes.</title>
        <authorList>
            <person name="Whitman W."/>
        </authorList>
    </citation>
    <scope>NUCLEOTIDE SEQUENCE [LARGE SCALE GENOMIC DNA]</scope>
    <source>
        <strain evidence="7 8">SEMIA 415</strain>
    </source>
</reference>
<dbReference type="AlphaFoldDB" id="A0AAE2MIS1"/>
<dbReference type="InterPro" id="IPR052522">
    <property type="entry name" value="ABC-2_transport_permease"/>
</dbReference>
<feature type="transmembrane region" description="Helical" evidence="5">
    <location>
        <begin position="57"/>
        <end position="78"/>
    </location>
</feature>
<protein>
    <submittedName>
        <fullName evidence="7">ABC-type polysaccharide/polyol phosphate export permease</fullName>
    </submittedName>
</protein>
<sequence>MSSSEASPPPLTFLGGSFYSVSMLPPFWQAVSHLNPVLYLVSGFRWSFYGIADVNPAISLAMITVFLVICLGTLGWNLQDRLPAAELINRPNTRHRKTR</sequence>
<dbReference type="Pfam" id="PF01061">
    <property type="entry name" value="ABC2_membrane"/>
    <property type="match status" value="1"/>
</dbReference>
<dbReference type="PANTHER" id="PTHR43332:SF1">
    <property type="entry name" value="TRANSPORT PERMEASE PROTEIN"/>
    <property type="match status" value="1"/>
</dbReference>
<dbReference type="PANTHER" id="PTHR43332">
    <property type="entry name" value="INNER MEMBRANE TRANSPORT PERMEASE YADH-RELATED"/>
    <property type="match status" value="1"/>
</dbReference>
<dbReference type="InterPro" id="IPR013525">
    <property type="entry name" value="ABC2_TM"/>
</dbReference>
<evidence type="ECO:0000256" key="5">
    <source>
        <dbReference type="SAM" id="Phobius"/>
    </source>
</evidence>
<evidence type="ECO:0000313" key="7">
    <source>
        <dbReference type="EMBL" id="MBB4290004.1"/>
    </source>
</evidence>
<feature type="domain" description="ABC-2 type transporter transmembrane" evidence="6">
    <location>
        <begin position="10"/>
        <end position="49"/>
    </location>
</feature>
<keyword evidence="3 5" id="KW-1133">Transmembrane helix</keyword>
<dbReference type="EMBL" id="JACIGO010000002">
    <property type="protein sequence ID" value="MBB4290004.1"/>
    <property type="molecule type" value="Genomic_DNA"/>
</dbReference>
<accession>A0AAE2MIS1</accession>
<proteinExistence type="predicted"/>
<evidence type="ECO:0000313" key="8">
    <source>
        <dbReference type="Proteomes" id="UP000538507"/>
    </source>
</evidence>
<organism evidence="7 8">
    <name type="scientific">Rhizobium leguminosarum</name>
    <dbReference type="NCBI Taxonomy" id="384"/>
    <lineage>
        <taxon>Bacteria</taxon>
        <taxon>Pseudomonadati</taxon>
        <taxon>Pseudomonadota</taxon>
        <taxon>Alphaproteobacteria</taxon>
        <taxon>Hyphomicrobiales</taxon>
        <taxon>Rhizobiaceae</taxon>
        <taxon>Rhizobium/Agrobacterium group</taxon>
        <taxon>Rhizobium</taxon>
    </lineage>
</organism>